<keyword evidence="3" id="KW-1185">Reference proteome</keyword>
<dbReference type="RefSeq" id="WP_133603553.1">
    <property type="nucleotide sequence ID" value="NZ_JAUFPJ010000004.1"/>
</dbReference>
<protein>
    <submittedName>
        <fullName evidence="2">Uncharacterized protein</fullName>
    </submittedName>
</protein>
<accession>A0A4R6N7Y2</accession>
<sequence>MSKQALAIVAAVGVTLAAVHLWRRKETLDLNRNQAAGPRLPGLPSLPPLPAISGAAPNMPRMPDMPKMPSMGGAGGPLAW</sequence>
<dbReference type="EMBL" id="SNXE01000004">
    <property type="protein sequence ID" value="TDP09571.1"/>
    <property type="molecule type" value="Genomic_DNA"/>
</dbReference>
<comment type="caution">
    <text evidence="2">The sequence shown here is derived from an EMBL/GenBank/DDBJ whole genome shotgun (WGS) entry which is preliminary data.</text>
</comment>
<dbReference type="Proteomes" id="UP000295357">
    <property type="component" value="Unassembled WGS sequence"/>
</dbReference>
<gene>
    <name evidence="2" type="ORF">DFR39_104132</name>
</gene>
<evidence type="ECO:0000313" key="2">
    <source>
        <dbReference type="EMBL" id="TDP09571.1"/>
    </source>
</evidence>
<proteinExistence type="predicted"/>
<reference evidence="2 3" key="1">
    <citation type="submission" date="2019-03" db="EMBL/GenBank/DDBJ databases">
        <title>Genomic Encyclopedia of Type Strains, Phase IV (KMG-IV): sequencing the most valuable type-strain genomes for metagenomic binning, comparative biology and taxonomic classification.</title>
        <authorList>
            <person name="Goeker M."/>
        </authorList>
    </citation>
    <scope>NUCLEOTIDE SEQUENCE [LARGE SCALE GENOMIC DNA]</scope>
    <source>
        <strain evidence="2 3">DSM 25082</strain>
    </source>
</reference>
<evidence type="ECO:0000256" key="1">
    <source>
        <dbReference type="SAM" id="MobiDB-lite"/>
    </source>
</evidence>
<organism evidence="2 3">
    <name type="scientific">Roseateles asaccharophilus</name>
    <dbReference type="NCBI Taxonomy" id="582607"/>
    <lineage>
        <taxon>Bacteria</taxon>
        <taxon>Pseudomonadati</taxon>
        <taxon>Pseudomonadota</taxon>
        <taxon>Betaproteobacteria</taxon>
        <taxon>Burkholderiales</taxon>
        <taxon>Sphaerotilaceae</taxon>
        <taxon>Roseateles</taxon>
    </lineage>
</organism>
<dbReference type="AlphaFoldDB" id="A0A4R6N7Y2"/>
<evidence type="ECO:0000313" key="3">
    <source>
        <dbReference type="Proteomes" id="UP000295357"/>
    </source>
</evidence>
<feature type="region of interest" description="Disordered" evidence="1">
    <location>
        <begin position="29"/>
        <end position="80"/>
    </location>
</feature>
<name>A0A4R6N7Y2_9BURK</name>